<dbReference type="PANTHER" id="PTHR30622:SF2">
    <property type="entry name" value="UNDECAPRENYL-DIPHOSPHATASE"/>
    <property type="match status" value="1"/>
</dbReference>
<evidence type="ECO:0000256" key="4">
    <source>
        <dbReference type="ARBA" id="ARBA00021581"/>
    </source>
</evidence>
<feature type="transmembrane region" description="Helical" evidence="12">
    <location>
        <begin position="247"/>
        <end position="266"/>
    </location>
</feature>
<evidence type="ECO:0000256" key="11">
    <source>
        <dbReference type="ARBA" id="ARBA00047594"/>
    </source>
</evidence>
<accession>A0A7J3V0S0</accession>
<evidence type="ECO:0000256" key="8">
    <source>
        <dbReference type="ARBA" id="ARBA00022989"/>
    </source>
</evidence>
<keyword evidence="6 12" id="KW-0812">Transmembrane</keyword>
<comment type="catalytic activity">
    <reaction evidence="11 12">
        <text>di-trans,octa-cis-undecaprenyl diphosphate + H2O = di-trans,octa-cis-undecaprenyl phosphate + phosphate + H(+)</text>
        <dbReference type="Rhea" id="RHEA:28094"/>
        <dbReference type="ChEBI" id="CHEBI:15377"/>
        <dbReference type="ChEBI" id="CHEBI:15378"/>
        <dbReference type="ChEBI" id="CHEBI:43474"/>
        <dbReference type="ChEBI" id="CHEBI:58405"/>
        <dbReference type="ChEBI" id="CHEBI:60392"/>
        <dbReference type="EC" id="3.6.1.27"/>
    </reaction>
</comment>
<feature type="transmembrane region" description="Helical" evidence="12">
    <location>
        <begin position="216"/>
        <end position="235"/>
    </location>
</feature>
<evidence type="ECO:0000256" key="3">
    <source>
        <dbReference type="ARBA" id="ARBA00012374"/>
    </source>
</evidence>
<dbReference type="Pfam" id="PF02673">
    <property type="entry name" value="BacA"/>
    <property type="match status" value="1"/>
</dbReference>
<evidence type="ECO:0000256" key="5">
    <source>
        <dbReference type="ARBA" id="ARBA00022475"/>
    </source>
</evidence>
<evidence type="ECO:0000256" key="12">
    <source>
        <dbReference type="HAMAP-Rule" id="MF_01006"/>
    </source>
</evidence>
<protein>
    <recommendedName>
        <fullName evidence="4 12">Undecaprenyl-diphosphatase</fullName>
        <ecNumber evidence="3 12">3.6.1.27</ecNumber>
    </recommendedName>
    <alternativeName>
        <fullName evidence="10 12">Undecaprenyl pyrophosphate phosphatase</fullName>
    </alternativeName>
</protein>
<proteinExistence type="inferred from homology"/>
<evidence type="ECO:0000313" key="13">
    <source>
        <dbReference type="EMBL" id="HHI49701.1"/>
    </source>
</evidence>
<keyword evidence="5 12" id="KW-1003">Cell membrane</keyword>
<comment type="similarity">
    <text evidence="2 12">Belongs to the UppP family.</text>
</comment>
<reference evidence="13" key="1">
    <citation type="journal article" date="2020" name="mSystems">
        <title>Genome- and Community-Level Interaction Insights into Carbon Utilization and Element Cycling Functions of Hydrothermarchaeota in Hydrothermal Sediment.</title>
        <authorList>
            <person name="Zhou Z."/>
            <person name="Liu Y."/>
            <person name="Xu W."/>
            <person name="Pan J."/>
            <person name="Luo Z.H."/>
            <person name="Li M."/>
        </authorList>
    </citation>
    <scope>NUCLEOTIDE SEQUENCE [LARGE SCALE GENOMIC DNA]</scope>
    <source>
        <strain evidence="13">SpSt-1038</strain>
    </source>
</reference>
<comment type="caution">
    <text evidence="13">The sequence shown here is derived from an EMBL/GenBank/DDBJ whole genome shotgun (WGS) entry which is preliminary data.</text>
</comment>
<evidence type="ECO:0000256" key="6">
    <source>
        <dbReference type="ARBA" id="ARBA00022692"/>
    </source>
</evidence>
<comment type="function">
    <text evidence="12">Catalyzes the dephosphorylation of undecaprenyl diphosphate (UPP).</text>
</comment>
<dbReference type="HAMAP" id="MF_01006">
    <property type="entry name" value="Undec_diphosphatase"/>
    <property type="match status" value="1"/>
</dbReference>
<name>A0A7J3V0S0_9CREN</name>
<dbReference type="GO" id="GO:0050380">
    <property type="term" value="F:undecaprenyl-diphosphatase activity"/>
    <property type="evidence" value="ECO:0007669"/>
    <property type="project" value="UniProtKB-UniRule"/>
</dbReference>
<sequence>MRRHPGNRRVFCLDLAQAALLGIVQGITEWLPISSSGHLVLLQEMMGVRAPLSFDLVLHLGTLVAVCAYFRKELVGIARPVLALETKSEGFKTAVLIAIGTVPAFLAGFLLSDLFEGLFQSLFAVGIGFLITASFLALTRIGKGKREVDGSRALLIGAFQAAAIAPGVSRSGMTISSALISGVEKGSAFRFSFLLSIPVILGASVFKLLGSPIESFGFEYMVGFSVSALVGFASIGVVKRTVLSDRFYLFSVYCAVLGVALLIYALA</sequence>
<evidence type="ECO:0000256" key="2">
    <source>
        <dbReference type="ARBA" id="ARBA00010621"/>
    </source>
</evidence>
<dbReference type="PANTHER" id="PTHR30622">
    <property type="entry name" value="UNDECAPRENYL-DIPHOSPHATASE"/>
    <property type="match status" value="1"/>
</dbReference>
<dbReference type="InterPro" id="IPR003824">
    <property type="entry name" value="UppP"/>
</dbReference>
<gene>
    <name evidence="12" type="primary">uppP</name>
    <name evidence="13" type="ORF">ENL91_05985</name>
</gene>
<feature type="transmembrane region" description="Helical" evidence="12">
    <location>
        <begin position="91"/>
        <end position="111"/>
    </location>
</feature>
<evidence type="ECO:0000256" key="1">
    <source>
        <dbReference type="ARBA" id="ARBA00004651"/>
    </source>
</evidence>
<organism evidence="13">
    <name type="scientific">Candidatus Methanosuratincola petrocarbonis</name>
    <name type="common">ex Vanwonterghem et al. 2016</name>
    <dbReference type="NCBI Taxonomy" id="1867261"/>
    <lineage>
        <taxon>Archaea</taxon>
        <taxon>Thermoproteota</taxon>
        <taxon>Methanosuratincolia</taxon>
        <taxon>Candidatus Methanomethylicales</taxon>
        <taxon>Candidatus Methanomethylicaceae</taxon>
        <taxon>Candidatus Methanosuratincola (ex Vanwonterghem et al. 2016)</taxon>
    </lineage>
</organism>
<feature type="transmembrane region" description="Helical" evidence="12">
    <location>
        <begin position="188"/>
        <end position="209"/>
    </location>
</feature>
<dbReference type="AlphaFoldDB" id="A0A7J3V0S0"/>
<evidence type="ECO:0000256" key="9">
    <source>
        <dbReference type="ARBA" id="ARBA00023136"/>
    </source>
</evidence>
<evidence type="ECO:0000256" key="7">
    <source>
        <dbReference type="ARBA" id="ARBA00022801"/>
    </source>
</evidence>
<feature type="transmembrane region" description="Helical" evidence="12">
    <location>
        <begin position="117"/>
        <end position="138"/>
    </location>
</feature>
<dbReference type="EMBL" id="DRVT01000070">
    <property type="protein sequence ID" value="HHI49701.1"/>
    <property type="molecule type" value="Genomic_DNA"/>
</dbReference>
<comment type="subcellular location">
    <subcellularLocation>
        <location evidence="1 12">Cell membrane</location>
        <topology evidence="1 12">Multi-pass membrane protein</topology>
    </subcellularLocation>
</comment>
<dbReference type="GO" id="GO:0005886">
    <property type="term" value="C:plasma membrane"/>
    <property type="evidence" value="ECO:0007669"/>
    <property type="project" value="UniProtKB-SubCell"/>
</dbReference>
<evidence type="ECO:0000256" key="10">
    <source>
        <dbReference type="ARBA" id="ARBA00032707"/>
    </source>
</evidence>
<feature type="transmembrane region" description="Helical" evidence="12">
    <location>
        <begin position="50"/>
        <end position="70"/>
    </location>
</feature>
<keyword evidence="9 12" id="KW-0472">Membrane</keyword>
<keyword evidence="8 12" id="KW-1133">Transmembrane helix</keyword>
<keyword evidence="7 12" id="KW-0378">Hydrolase</keyword>
<dbReference type="EC" id="3.6.1.27" evidence="3 12"/>